<dbReference type="AlphaFoldDB" id="A0A9X0A037"/>
<dbReference type="SUPFAM" id="SSF53448">
    <property type="entry name" value="Nucleotide-diphospho-sugar transferases"/>
    <property type="match status" value="1"/>
</dbReference>
<evidence type="ECO:0000256" key="4">
    <source>
        <dbReference type="ARBA" id="ARBA00022692"/>
    </source>
</evidence>
<evidence type="ECO:0000256" key="2">
    <source>
        <dbReference type="ARBA" id="ARBA00009239"/>
    </source>
</evidence>
<keyword evidence="6" id="KW-1133">Transmembrane helix</keyword>
<dbReference type="Pfam" id="PF05679">
    <property type="entry name" value="CHGN"/>
    <property type="match status" value="1"/>
</dbReference>
<organism evidence="10 11">
    <name type="scientific">Desmophyllum pertusum</name>
    <dbReference type="NCBI Taxonomy" id="174260"/>
    <lineage>
        <taxon>Eukaryota</taxon>
        <taxon>Metazoa</taxon>
        <taxon>Cnidaria</taxon>
        <taxon>Anthozoa</taxon>
        <taxon>Hexacorallia</taxon>
        <taxon>Scleractinia</taxon>
        <taxon>Caryophylliina</taxon>
        <taxon>Caryophylliidae</taxon>
        <taxon>Desmophyllum</taxon>
    </lineage>
</organism>
<keyword evidence="3 9" id="KW-0808">Transferase</keyword>
<comment type="subcellular location">
    <subcellularLocation>
        <location evidence="1 9">Golgi apparatus</location>
        <location evidence="1 9">Golgi stack membrane</location>
        <topology evidence="1 9">Single-pass type II membrane protein</topology>
    </subcellularLocation>
</comment>
<proteinExistence type="inferred from homology"/>
<dbReference type="GO" id="GO:0008376">
    <property type="term" value="F:acetylgalactosaminyltransferase activity"/>
    <property type="evidence" value="ECO:0007669"/>
    <property type="project" value="InterPro"/>
</dbReference>
<keyword evidence="8" id="KW-0472">Membrane</keyword>
<dbReference type="PANTHER" id="PTHR12369">
    <property type="entry name" value="CHONDROITIN SYNTHASE"/>
    <property type="match status" value="1"/>
</dbReference>
<evidence type="ECO:0000256" key="3">
    <source>
        <dbReference type="ARBA" id="ARBA00022679"/>
    </source>
</evidence>
<keyword evidence="11" id="KW-1185">Reference proteome</keyword>
<dbReference type="Proteomes" id="UP001163046">
    <property type="component" value="Unassembled WGS sequence"/>
</dbReference>
<dbReference type="OrthoDB" id="5950133at2759"/>
<evidence type="ECO:0000256" key="1">
    <source>
        <dbReference type="ARBA" id="ARBA00004447"/>
    </source>
</evidence>
<evidence type="ECO:0000256" key="7">
    <source>
        <dbReference type="ARBA" id="ARBA00023034"/>
    </source>
</evidence>
<evidence type="ECO:0000256" key="5">
    <source>
        <dbReference type="ARBA" id="ARBA00022968"/>
    </source>
</evidence>
<dbReference type="Gene3D" id="3.90.550.10">
    <property type="entry name" value="Spore Coat Polysaccharide Biosynthesis Protein SpsA, Chain A"/>
    <property type="match status" value="1"/>
</dbReference>
<reference evidence="10" key="1">
    <citation type="submission" date="2023-01" db="EMBL/GenBank/DDBJ databases">
        <title>Genome assembly of the deep-sea coral Lophelia pertusa.</title>
        <authorList>
            <person name="Herrera S."/>
            <person name="Cordes E."/>
        </authorList>
    </citation>
    <scope>NUCLEOTIDE SEQUENCE</scope>
    <source>
        <strain evidence="10">USNM1676648</strain>
        <tissue evidence="10">Polyp</tissue>
    </source>
</reference>
<dbReference type="InterPro" id="IPR029044">
    <property type="entry name" value="Nucleotide-diphossugar_trans"/>
</dbReference>
<evidence type="ECO:0000256" key="8">
    <source>
        <dbReference type="ARBA" id="ARBA00023136"/>
    </source>
</evidence>
<keyword evidence="7 9" id="KW-0333">Golgi apparatus</keyword>
<comment type="similarity">
    <text evidence="2 9">Belongs to the chondroitin N-acetylgalactosaminyltransferase family.</text>
</comment>
<dbReference type="InterPro" id="IPR051227">
    <property type="entry name" value="CS_glycosyltransferase"/>
</dbReference>
<dbReference type="PANTHER" id="PTHR12369:SF5">
    <property type="entry name" value="HEXOSYLTRANSFERASE"/>
    <property type="match status" value="1"/>
</dbReference>
<comment type="caution">
    <text evidence="10">The sequence shown here is derived from an EMBL/GenBank/DDBJ whole genome shotgun (WGS) entry which is preliminary data.</text>
</comment>
<protein>
    <recommendedName>
        <fullName evidence="9">Hexosyltransferase</fullName>
        <ecNumber evidence="9">2.4.1.-</ecNumber>
    </recommendedName>
</protein>
<evidence type="ECO:0000256" key="9">
    <source>
        <dbReference type="RuleBase" id="RU364016"/>
    </source>
</evidence>
<sequence>MNLWTLKFALSIGSLFVSVGLILTDVCLFGRRECFLSPRRLSNNLVVSLERLSFLQTISSDHEENVLDLPKGLNHHVWEYNCVKTIETLCNFPVFPKAPDRRHIIFRTEIIAARNHGVDGHRLVGYVIPNSTGEYYFAVASNGFSEVWLSPIKSWRAAKQVAYIRPHDALSTVAWKRPGKAMFEIIEGESLSLYTNDSEKAKYKMFDDELPDAHYCAKYRKGYANKYMKPEIYPSLESTAVNKTLALCDYSPSYLVDPDNLLGFEQYYGVYKHISKTYSYPYPNIDGIVRSQAAHQVFQAENPLDEQEAWTVVETYMEAVENSYPERYELESIVRVEKKEDPINGGRYLLELVVRDLTNGGSYILAEYVYQPKGKNAALCYPKGLQWNRTADVYLILTAKNLGRWVHRFIKNVEEIVQETKDAHLHVVIFDFDSPDIDLEQAFKRSTLKNYHFISEPGSYSRTISLSRAVQSIKDPDAIIVTIDLHLDIGSRLINDIRKHCSKGKTVYAPQIVYLNCGGSSALPRGAWYHYSYGTVAMYKEDWGKFGGFSKGFDNKVTWGGEDWDIIDNAVKGGLEIERKRCPWVYHYYHTKAGMWKEARR</sequence>
<evidence type="ECO:0000256" key="6">
    <source>
        <dbReference type="ARBA" id="ARBA00022989"/>
    </source>
</evidence>
<dbReference type="EMBL" id="MU825409">
    <property type="protein sequence ID" value="KAJ7390932.1"/>
    <property type="molecule type" value="Genomic_DNA"/>
</dbReference>
<dbReference type="EC" id="2.4.1.-" evidence="9"/>
<gene>
    <name evidence="10" type="ORF">OS493_020952</name>
</gene>
<keyword evidence="5 9" id="KW-0735">Signal-anchor</keyword>
<dbReference type="GO" id="GO:0032580">
    <property type="term" value="C:Golgi cisterna membrane"/>
    <property type="evidence" value="ECO:0007669"/>
    <property type="project" value="UniProtKB-SubCell"/>
</dbReference>
<name>A0A9X0A037_9CNID</name>
<evidence type="ECO:0000313" key="10">
    <source>
        <dbReference type="EMBL" id="KAJ7390932.1"/>
    </source>
</evidence>
<accession>A0A9X0A037</accession>
<keyword evidence="4" id="KW-0812">Transmembrane</keyword>
<dbReference type="InterPro" id="IPR008428">
    <property type="entry name" value="Chond_GalNAc"/>
</dbReference>
<evidence type="ECO:0000313" key="11">
    <source>
        <dbReference type="Proteomes" id="UP001163046"/>
    </source>
</evidence>